<keyword evidence="3" id="KW-1003">Cell membrane</keyword>
<evidence type="ECO:0000256" key="3">
    <source>
        <dbReference type="ARBA" id="ARBA00022475"/>
    </source>
</evidence>
<keyword evidence="8 11" id="KW-0472">Membrane</keyword>
<gene>
    <name evidence="13" type="ORF">GN331_16080</name>
</gene>
<evidence type="ECO:0000313" key="13">
    <source>
        <dbReference type="EMBL" id="MUV15721.1"/>
    </source>
</evidence>
<dbReference type="AlphaFoldDB" id="A0A7C9LIH7"/>
<dbReference type="InterPro" id="IPR012902">
    <property type="entry name" value="N_methyl_site"/>
</dbReference>
<dbReference type="Gene3D" id="3.30.700.10">
    <property type="entry name" value="Glycoprotein, Type 4 Pilin"/>
    <property type="match status" value="1"/>
</dbReference>
<keyword evidence="14" id="KW-1185">Reference proteome</keyword>
<dbReference type="NCBIfam" id="TIGR02532">
    <property type="entry name" value="IV_pilin_GFxxxE"/>
    <property type="match status" value="1"/>
</dbReference>
<evidence type="ECO:0000256" key="10">
    <source>
        <dbReference type="ARBA" id="ARBA00030775"/>
    </source>
</evidence>
<dbReference type="Proteomes" id="UP000479692">
    <property type="component" value="Unassembled WGS sequence"/>
</dbReference>
<evidence type="ECO:0000256" key="7">
    <source>
        <dbReference type="ARBA" id="ARBA00022989"/>
    </source>
</evidence>
<dbReference type="SUPFAM" id="SSF54523">
    <property type="entry name" value="Pili subunits"/>
    <property type="match status" value="1"/>
</dbReference>
<evidence type="ECO:0000256" key="9">
    <source>
        <dbReference type="ARBA" id="ARBA00025772"/>
    </source>
</evidence>
<evidence type="ECO:0000256" key="11">
    <source>
        <dbReference type="SAM" id="Phobius"/>
    </source>
</evidence>
<keyword evidence="6 11" id="KW-0812">Transmembrane</keyword>
<keyword evidence="5" id="KW-0997">Cell inner membrane</keyword>
<evidence type="ECO:0000256" key="6">
    <source>
        <dbReference type="ARBA" id="ARBA00022692"/>
    </source>
</evidence>
<evidence type="ECO:0000256" key="4">
    <source>
        <dbReference type="ARBA" id="ARBA00022481"/>
    </source>
</evidence>
<dbReference type="Pfam" id="PF07963">
    <property type="entry name" value="N_methyl"/>
    <property type="match status" value="1"/>
</dbReference>
<keyword evidence="4" id="KW-0488">Methylation</keyword>
<dbReference type="GO" id="GO:0005886">
    <property type="term" value="C:plasma membrane"/>
    <property type="evidence" value="ECO:0007669"/>
    <property type="project" value="UniProtKB-SubCell"/>
</dbReference>
<dbReference type="InterPro" id="IPR022346">
    <property type="entry name" value="T2SS_GspH"/>
</dbReference>
<dbReference type="RefSeq" id="WP_156643308.1">
    <property type="nucleotide sequence ID" value="NZ_WOXT01000006.1"/>
</dbReference>
<dbReference type="GO" id="GO:0015627">
    <property type="term" value="C:type II protein secretion system complex"/>
    <property type="evidence" value="ECO:0007669"/>
    <property type="project" value="InterPro"/>
</dbReference>
<reference evidence="13 14" key="1">
    <citation type="submission" date="2019-12" db="EMBL/GenBank/DDBJ databases">
        <authorList>
            <person name="Xu J."/>
        </authorList>
    </citation>
    <scope>NUCLEOTIDE SEQUENCE [LARGE SCALE GENOMIC DNA]</scope>
    <source>
        <strain evidence="13 14">HX-5-24</strain>
    </source>
</reference>
<feature type="domain" description="General secretion pathway GspH" evidence="12">
    <location>
        <begin position="54"/>
        <end position="184"/>
    </location>
</feature>
<comment type="subcellular location">
    <subcellularLocation>
        <location evidence="1">Cell inner membrane</location>
        <topology evidence="1">Single-pass membrane protein</topology>
    </subcellularLocation>
</comment>
<name>A0A7C9LIH7_9GAMM</name>
<dbReference type="InterPro" id="IPR045584">
    <property type="entry name" value="Pilin-like"/>
</dbReference>
<dbReference type="Pfam" id="PF12019">
    <property type="entry name" value="GspH"/>
    <property type="match status" value="1"/>
</dbReference>
<evidence type="ECO:0000256" key="1">
    <source>
        <dbReference type="ARBA" id="ARBA00004377"/>
    </source>
</evidence>
<comment type="similarity">
    <text evidence="9">Belongs to the GSP H family.</text>
</comment>
<organism evidence="13 14">
    <name type="scientific">Noviluteimonas gilva</name>
    <dbReference type="NCBI Taxonomy" id="2682097"/>
    <lineage>
        <taxon>Bacteria</taxon>
        <taxon>Pseudomonadati</taxon>
        <taxon>Pseudomonadota</taxon>
        <taxon>Gammaproteobacteria</taxon>
        <taxon>Lysobacterales</taxon>
        <taxon>Lysobacteraceae</taxon>
        <taxon>Noviluteimonas</taxon>
    </lineage>
</organism>
<evidence type="ECO:0000256" key="5">
    <source>
        <dbReference type="ARBA" id="ARBA00022519"/>
    </source>
</evidence>
<keyword evidence="7 11" id="KW-1133">Transmembrane helix</keyword>
<comment type="caution">
    <text evidence="13">The sequence shown here is derived from an EMBL/GenBank/DDBJ whole genome shotgun (WGS) entry which is preliminary data.</text>
</comment>
<evidence type="ECO:0000313" key="14">
    <source>
        <dbReference type="Proteomes" id="UP000479692"/>
    </source>
</evidence>
<accession>A0A7C9LIH7</accession>
<dbReference type="GO" id="GO:0015628">
    <property type="term" value="P:protein secretion by the type II secretion system"/>
    <property type="evidence" value="ECO:0007669"/>
    <property type="project" value="InterPro"/>
</dbReference>
<proteinExistence type="inferred from homology"/>
<evidence type="ECO:0000256" key="8">
    <source>
        <dbReference type="ARBA" id="ARBA00023136"/>
    </source>
</evidence>
<sequence length="203" mass="20870">MHGHANEATIMARAPSPGFTLLELMIAVAILALLAALAAPSLADFFDRNRVRAAADDVSSLISRARAESVKHDLPVSIRAVGSSGAWCIGANEAALPTGGAKADDNATACDCTQTTQCMVSGIRQVVSSDEYHGVSMGTLPGNIRLDNKLGAIMSANGTLGTQSVTLTSPTGKYDVVVQVQTLGQARLCTPSGKPTLSGMAQC</sequence>
<evidence type="ECO:0000256" key="2">
    <source>
        <dbReference type="ARBA" id="ARBA00021549"/>
    </source>
</evidence>
<dbReference type="EMBL" id="WOXT01000006">
    <property type="protein sequence ID" value="MUV15721.1"/>
    <property type="molecule type" value="Genomic_DNA"/>
</dbReference>
<evidence type="ECO:0000259" key="12">
    <source>
        <dbReference type="Pfam" id="PF12019"/>
    </source>
</evidence>
<protein>
    <recommendedName>
        <fullName evidence="2">Type II secretion system protein H</fullName>
    </recommendedName>
    <alternativeName>
        <fullName evidence="10">General secretion pathway protein H</fullName>
    </alternativeName>
</protein>
<feature type="transmembrane region" description="Helical" evidence="11">
    <location>
        <begin position="24"/>
        <end position="43"/>
    </location>
</feature>